<dbReference type="GeneID" id="19180456"/>
<dbReference type="FunFam" id="3.30.499.10:FF:000007">
    <property type="entry name" value="3-isopropylmalate dehydratase large subunit"/>
    <property type="match status" value="1"/>
</dbReference>
<evidence type="ECO:0000256" key="15">
    <source>
        <dbReference type="ARBA" id="ARBA00023304"/>
    </source>
</evidence>
<dbReference type="HAMAP" id="MF_01026">
    <property type="entry name" value="LeuC_type1"/>
    <property type="match status" value="1"/>
</dbReference>
<dbReference type="NCBIfam" id="TIGR00170">
    <property type="entry name" value="leuC"/>
    <property type="match status" value="1"/>
</dbReference>
<feature type="domain" description="Aconitase/3-isopropylmalate dehydratase large subunit alpha/beta/alpha" evidence="19">
    <location>
        <begin position="13"/>
        <end position="472"/>
    </location>
</feature>
<dbReference type="InterPro" id="IPR018136">
    <property type="entry name" value="Aconitase_4Fe-4S_BS"/>
</dbReference>
<dbReference type="UniPathway" id="UPA00048">
    <property type="reaction ID" value="UER00071"/>
</dbReference>
<dbReference type="InterPro" id="IPR004431">
    <property type="entry name" value="3-IsopropMal_deHydase_ssu"/>
</dbReference>
<keyword evidence="14 18" id="KW-0456">Lyase</keyword>
<dbReference type="Pfam" id="PF00694">
    <property type="entry name" value="Aconitase_C"/>
    <property type="match status" value="1"/>
</dbReference>
<dbReference type="GO" id="GO:0009316">
    <property type="term" value="C:3-isopropylmalate dehydratase complex"/>
    <property type="evidence" value="ECO:0007669"/>
    <property type="project" value="InterPro"/>
</dbReference>
<comment type="cofactor">
    <cofactor evidence="2">
        <name>[4Fe-4S] cluster</name>
        <dbReference type="ChEBI" id="CHEBI:49883"/>
    </cofactor>
</comment>
<comment type="similarity">
    <text evidence="5 18">Belongs to the aconitase/IPM isomerase family.</text>
</comment>
<dbReference type="GO" id="GO:0003861">
    <property type="term" value="F:3-isopropylmalate dehydratase activity"/>
    <property type="evidence" value="ECO:0007669"/>
    <property type="project" value="UniProtKB-EC"/>
</dbReference>
<evidence type="ECO:0000256" key="14">
    <source>
        <dbReference type="ARBA" id="ARBA00023239"/>
    </source>
</evidence>
<keyword evidence="22" id="KW-1185">Reference proteome</keyword>
<dbReference type="InterPro" id="IPR036008">
    <property type="entry name" value="Aconitase_4Fe-4S_dom"/>
</dbReference>
<dbReference type="OrthoDB" id="2279155at2759"/>
<evidence type="ECO:0000256" key="4">
    <source>
        <dbReference type="ARBA" id="ARBA00004729"/>
    </source>
</evidence>
<dbReference type="PROSITE" id="PS00450">
    <property type="entry name" value="ACONITASE_1"/>
    <property type="match status" value="1"/>
</dbReference>
<gene>
    <name evidence="21" type="ORF">A1O7_05873</name>
</gene>
<evidence type="ECO:0000256" key="16">
    <source>
        <dbReference type="ARBA" id="ARBA00031631"/>
    </source>
</evidence>
<dbReference type="NCBIfam" id="NF004016">
    <property type="entry name" value="PRK05478.1"/>
    <property type="match status" value="1"/>
</dbReference>
<dbReference type="InterPro" id="IPR004430">
    <property type="entry name" value="3-IsopropMal_deHydase_lsu"/>
</dbReference>
<dbReference type="FunFam" id="3.30.499.10:FF:000006">
    <property type="entry name" value="3-isopropylmalate dehydratase large subunit"/>
    <property type="match status" value="1"/>
</dbReference>
<keyword evidence="11" id="KW-0479">Metal-binding</keyword>
<proteinExistence type="inferred from homology"/>
<keyword evidence="8 18" id="KW-0432">Leucine biosynthesis</keyword>
<dbReference type="InterPro" id="IPR001030">
    <property type="entry name" value="Acoase/IPM_deHydtase_lsu_aba"/>
</dbReference>
<dbReference type="HOGENOM" id="CLU_006714_0_1_1"/>
<dbReference type="InterPro" id="IPR015931">
    <property type="entry name" value="Acnase/IPM_dHydase_lsu_aba_1/3"/>
</dbReference>
<name>W9VSC2_9EURO</name>
<evidence type="ECO:0000256" key="12">
    <source>
        <dbReference type="ARBA" id="ARBA00023004"/>
    </source>
</evidence>
<evidence type="ECO:0000313" key="21">
    <source>
        <dbReference type="EMBL" id="EXJ58448.1"/>
    </source>
</evidence>
<accession>W9VSC2</accession>
<dbReference type="EMBL" id="AMGW01000004">
    <property type="protein sequence ID" value="EXJ58448.1"/>
    <property type="molecule type" value="Genomic_DNA"/>
</dbReference>
<evidence type="ECO:0000256" key="2">
    <source>
        <dbReference type="ARBA" id="ARBA00001966"/>
    </source>
</evidence>
<dbReference type="SUPFAM" id="SSF53732">
    <property type="entry name" value="Aconitase iron-sulfur domain"/>
    <property type="match status" value="1"/>
</dbReference>
<dbReference type="Gene3D" id="3.20.19.10">
    <property type="entry name" value="Aconitase, domain 4"/>
    <property type="match status" value="1"/>
</dbReference>
<dbReference type="SUPFAM" id="SSF52016">
    <property type="entry name" value="LeuD/IlvD-like"/>
    <property type="match status" value="1"/>
</dbReference>
<dbReference type="NCBIfam" id="TIGR00171">
    <property type="entry name" value="leuD"/>
    <property type="match status" value="1"/>
</dbReference>
<evidence type="ECO:0000256" key="9">
    <source>
        <dbReference type="ARBA" id="ARBA00022485"/>
    </source>
</evidence>
<dbReference type="CDD" id="cd01577">
    <property type="entry name" value="IPMI_Swivel"/>
    <property type="match status" value="1"/>
</dbReference>
<evidence type="ECO:0000256" key="6">
    <source>
        <dbReference type="ARBA" id="ARBA00011998"/>
    </source>
</evidence>
<comment type="caution">
    <text evidence="21">The sequence shown here is derived from an EMBL/GenBank/DDBJ whole genome shotgun (WGS) entry which is preliminary data.</text>
</comment>
<keyword evidence="12" id="KW-0408">Iron</keyword>
<reference evidence="21 22" key="1">
    <citation type="submission" date="2013-03" db="EMBL/GenBank/DDBJ databases">
        <title>The Genome Sequence of Cladophialophora yegresii CBS 114405.</title>
        <authorList>
            <consortium name="The Broad Institute Genomics Platform"/>
            <person name="Cuomo C."/>
            <person name="de Hoog S."/>
            <person name="Gorbushina A."/>
            <person name="Walker B."/>
            <person name="Young S.K."/>
            <person name="Zeng Q."/>
            <person name="Gargeya S."/>
            <person name="Fitzgerald M."/>
            <person name="Haas B."/>
            <person name="Abouelleil A."/>
            <person name="Allen A.W."/>
            <person name="Alvarado L."/>
            <person name="Arachchi H.M."/>
            <person name="Berlin A.M."/>
            <person name="Chapman S.B."/>
            <person name="Gainer-Dewar J."/>
            <person name="Goldberg J."/>
            <person name="Griggs A."/>
            <person name="Gujja S."/>
            <person name="Hansen M."/>
            <person name="Howarth C."/>
            <person name="Imamovic A."/>
            <person name="Ireland A."/>
            <person name="Larimer J."/>
            <person name="McCowan C."/>
            <person name="Murphy C."/>
            <person name="Pearson M."/>
            <person name="Poon T.W."/>
            <person name="Priest M."/>
            <person name="Roberts A."/>
            <person name="Saif S."/>
            <person name="Shea T."/>
            <person name="Sisk P."/>
            <person name="Sykes S."/>
            <person name="Wortman J."/>
            <person name="Nusbaum C."/>
            <person name="Birren B."/>
        </authorList>
    </citation>
    <scope>NUCLEOTIDE SEQUENCE [LARGE SCALE GENOMIC DNA]</scope>
    <source>
        <strain evidence="21 22">CBS 114405</strain>
    </source>
</reference>
<dbReference type="PRINTS" id="PR00415">
    <property type="entry name" value="ACONITASE"/>
</dbReference>
<comment type="pathway">
    <text evidence="4 18">Amino-acid biosynthesis; L-leucine biosynthesis; L-leucine from 3-methyl-2-oxobutanoate: step 2/4.</text>
</comment>
<dbReference type="NCBIfam" id="NF009116">
    <property type="entry name" value="PRK12466.1"/>
    <property type="match status" value="1"/>
</dbReference>
<dbReference type="HAMAP" id="MF_01031">
    <property type="entry name" value="LeuD_type1"/>
    <property type="match status" value="1"/>
</dbReference>
<dbReference type="eggNOG" id="KOG0454">
    <property type="taxonomic scope" value="Eukaryota"/>
</dbReference>
<dbReference type="VEuPathDB" id="FungiDB:A1O7_05873"/>
<dbReference type="GO" id="GO:0009098">
    <property type="term" value="P:L-leucine biosynthetic process"/>
    <property type="evidence" value="ECO:0007669"/>
    <property type="project" value="UniProtKB-UniPathway"/>
</dbReference>
<evidence type="ECO:0000256" key="1">
    <source>
        <dbReference type="ARBA" id="ARBA00000491"/>
    </source>
</evidence>
<dbReference type="InterPro" id="IPR033941">
    <property type="entry name" value="IPMI_cat"/>
</dbReference>
<evidence type="ECO:0000256" key="18">
    <source>
        <dbReference type="PIRNR" id="PIRNR001418"/>
    </source>
</evidence>
<keyword evidence="15 18" id="KW-0100">Branched-chain amino acid biosynthesis</keyword>
<evidence type="ECO:0000256" key="17">
    <source>
        <dbReference type="ARBA" id="ARBA00033368"/>
    </source>
</evidence>
<dbReference type="InterPro" id="IPR000573">
    <property type="entry name" value="AconitaseA/IPMdHydase_ssu_swvl"/>
</dbReference>
<comment type="catalytic activity">
    <reaction evidence="1 18">
        <text>(2R,3S)-3-isopropylmalate = (2S)-2-isopropylmalate</text>
        <dbReference type="Rhea" id="RHEA:32287"/>
        <dbReference type="ChEBI" id="CHEBI:1178"/>
        <dbReference type="ChEBI" id="CHEBI:35121"/>
        <dbReference type="EC" id="4.2.1.33"/>
    </reaction>
</comment>
<evidence type="ECO:0000259" key="20">
    <source>
        <dbReference type="Pfam" id="PF00694"/>
    </source>
</evidence>
<evidence type="ECO:0000256" key="3">
    <source>
        <dbReference type="ARBA" id="ARBA00002695"/>
    </source>
</evidence>
<evidence type="ECO:0000256" key="8">
    <source>
        <dbReference type="ARBA" id="ARBA00022430"/>
    </source>
</evidence>
<dbReference type="InterPro" id="IPR015928">
    <property type="entry name" value="Aconitase/3IPM_dehydase_swvl"/>
</dbReference>
<evidence type="ECO:0000256" key="5">
    <source>
        <dbReference type="ARBA" id="ARBA00007185"/>
    </source>
</evidence>
<feature type="domain" description="Aconitase A/isopropylmalate dehydratase small subunit swivel" evidence="20">
    <location>
        <begin position="539"/>
        <end position="661"/>
    </location>
</feature>
<dbReference type="STRING" id="1182544.W9VSC2"/>
<evidence type="ECO:0000256" key="11">
    <source>
        <dbReference type="ARBA" id="ARBA00022723"/>
    </source>
</evidence>
<organism evidence="21 22">
    <name type="scientific">Cladophialophora yegresii CBS 114405</name>
    <dbReference type="NCBI Taxonomy" id="1182544"/>
    <lineage>
        <taxon>Eukaryota</taxon>
        <taxon>Fungi</taxon>
        <taxon>Dikarya</taxon>
        <taxon>Ascomycota</taxon>
        <taxon>Pezizomycotina</taxon>
        <taxon>Eurotiomycetes</taxon>
        <taxon>Chaetothyriomycetidae</taxon>
        <taxon>Chaetothyriales</taxon>
        <taxon>Herpotrichiellaceae</taxon>
        <taxon>Cladophialophora</taxon>
    </lineage>
</organism>
<comment type="function">
    <text evidence="3 18">Catalyzes the isomerization between 2-isopropylmalate and 3-isopropylmalate, via the formation of 2-isopropylmaleate.</text>
</comment>
<dbReference type="GO" id="GO:0046872">
    <property type="term" value="F:metal ion binding"/>
    <property type="evidence" value="ECO:0007669"/>
    <property type="project" value="UniProtKB-KW"/>
</dbReference>
<dbReference type="PROSITE" id="PS01244">
    <property type="entry name" value="ACONITASE_2"/>
    <property type="match status" value="1"/>
</dbReference>
<dbReference type="InterPro" id="IPR012235">
    <property type="entry name" value="3-IsopropMal_deHydtase_ssu/lsu"/>
</dbReference>
<evidence type="ECO:0000259" key="19">
    <source>
        <dbReference type="Pfam" id="PF00330"/>
    </source>
</evidence>
<keyword evidence="10 18" id="KW-0028">Amino-acid biosynthesis</keyword>
<dbReference type="Pfam" id="PF00330">
    <property type="entry name" value="Aconitase"/>
    <property type="match status" value="1"/>
</dbReference>
<protein>
    <recommendedName>
        <fullName evidence="7 18">3-isopropylmalate dehydratase</fullName>
        <ecNumber evidence="6 18">4.2.1.33</ecNumber>
    </recommendedName>
    <alternativeName>
        <fullName evidence="16 18">Alpha-IPM isomerase</fullName>
    </alternativeName>
    <alternativeName>
        <fullName evidence="17 18">Isopropylmalate isomerase</fullName>
    </alternativeName>
</protein>
<keyword evidence="9" id="KW-0004">4Fe-4S</keyword>
<evidence type="ECO:0000313" key="22">
    <source>
        <dbReference type="Proteomes" id="UP000019473"/>
    </source>
</evidence>
<sequence>MPSIESGPRTLYDKVFQDHVVTEEADGTTLLYIDRHLVHEVTSPQAFEGLKNAKRKVRRPDCTLATTDHNVPTTPRKNFKNIAEFVKEDDSRLQCMTLEDNVKEFGLTYFGLGDKNQGIVHIIGPEQGFTLPGTTVVCGDSHTATHGAFGALAFGIGTSEVEHVLATQCLITKKSKNMRIQVDGQLAPGVSSKDVILHIIGVIGTAGGTGAVIEYSGSAIRGLSMEARMSICNMSIEAGARAGMIAPDQTTFDYLKGRPLAPKVDSNEWKKAIKYWSSLKSDEGAKYDIEVFIDAKDIAPTVSWGTSPQDVVPITGVVPGPDDFEDSNKKASCKRALEYMGLTAGTKMEDIELDKIFIGSCTNARIEDLRAAAKIVEGKKVASNIKRAMVVPGSGNVKVQAEREGLDKIFEDAGFEWREAGCSMCLGMNPDILSPRERCASTSNRNFEGRQGALGRTHLVSPVMAAAAAIVGKLADVRKLTDNATPVKASPKLDVAPEFAEVDSEEELDRILDIPTDATESSTNLHVEPKAAAGSGGLPKFTVLKGIAAPLDKANIDTDAIIPKQFLKTIKRTGLGSALFHPLRYNEDGSENPSFVLNQEPYRNSKILVVTGPNFGCGSSREHAPWALLDFGIKCVIAPSYADIFFNNTFKNGMLPLIMPDQQKLEKIADEARAGREIEVDLPNQVIRDAEGNELAKFDVEEFRKHCLVEGLDDIGLTMQKEEAIKQFEEKRTLDTPWLDGSGYLKKWRKGPVKVEAAPVPKTNRGEVKTDPVEW</sequence>
<dbReference type="Gene3D" id="3.30.499.10">
    <property type="entry name" value="Aconitase, domain 3"/>
    <property type="match status" value="2"/>
</dbReference>
<dbReference type="InterPro" id="IPR050067">
    <property type="entry name" value="IPM_dehydratase_rel_enz"/>
</dbReference>
<dbReference type="GO" id="GO:0051539">
    <property type="term" value="F:4 iron, 4 sulfur cluster binding"/>
    <property type="evidence" value="ECO:0007669"/>
    <property type="project" value="UniProtKB-KW"/>
</dbReference>
<evidence type="ECO:0000256" key="13">
    <source>
        <dbReference type="ARBA" id="ARBA00023014"/>
    </source>
</evidence>
<dbReference type="AlphaFoldDB" id="W9VSC2"/>
<keyword evidence="13" id="KW-0411">Iron-sulfur</keyword>
<dbReference type="PIRSF" id="PIRSF001418">
    <property type="entry name" value="ACN"/>
    <property type="match status" value="1"/>
</dbReference>
<dbReference type="NCBIfam" id="NF002458">
    <property type="entry name" value="PRK01641.1"/>
    <property type="match status" value="1"/>
</dbReference>
<dbReference type="PANTHER" id="PTHR43822:SF9">
    <property type="entry name" value="3-ISOPROPYLMALATE DEHYDRATASE"/>
    <property type="match status" value="1"/>
</dbReference>
<dbReference type="CDD" id="cd01583">
    <property type="entry name" value="IPMI"/>
    <property type="match status" value="1"/>
</dbReference>
<evidence type="ECO:0000256" key="7">
    <source>
        <dbReference type="ARBA" id="ARBA00014371"/>
    </source>
</evidence>
<dbReference type="PANTHER" id="PTHR43822">
    <property type="entry name" value="HOMOACONITASE, MITOCHONDRIAL-RELATED"/>
    <property type="match status" value="1"/>
</dbReference>
<dbReference type="InterPro" id="IPR033940">
    <property type="entry name" value="IPMI_Swivel"/>
</dbReference>
<dbReference type="FunFam" id="3.20.19.10:FF:000003">
    <property type="entry name" value="3-isopropylmalate dehydratase small subunit"/>
    <property type="match status" value="1"/>
</dbReference>
<evidence type="ECO:0000256" key="10">
    <source>
        <dbReference type="ARBA" id="ARBA00022605"/>
    </source>
</evidence>
<dbReference type="RefSeq" id="XP_007758071.1">
    <property type="nucleotide sequence ID" value="XM_007759881.1"/>
</dbReference>
<dbReference type="EC" id="4.2.1.33" evidence="6 18"/>
<dbReference type="Proteomes" id="UP000019473">
    <property type="component" value="Unassembled WGS sequence"/>
</dbReference>